<dbReference type="PANTHER" id="PTHR48081">
    <property type="entry name" value="AB HYDROLASE SUPERFAMILY PROTEIN C4A8.06C"/>
    <property type="match status" value="1"/>
</dbReference>
<accession>A0A2B7Y107</accession>
<dbReference type="GO" id="GO:0016787">
    <property type="term" value="F:hydrolase activity"/>
    <property type="evidence" value="ECO:0007669"/>
    <property type="project" value="UniProtKB-KW"/>
</dbReference>
<dbReference type="EMBL" id="PDNB01000008">
    <property type="protein sequence ID" value="PGH17754.1"/>
    <property type="molecule type" value="Genomic_DNA"/>
</dbReference>
<dbReference type="InterPro" id="IPR013094">
    <property type="entry name" value="AB_hydrolase_3"/>
</dbReference>
<reference evidence="3 4" key="1">
    <citation type="submission" date="2017-10" db="EMBL/GenBank/DDBJ databases">
        <title>Comparative genomics in systemic dimorphic fungi from Ajellomycetaceae.</title>
        <authorList>
            <person name="Munoz J.F."/>
            <person name="Mcewen J.G."/>
            <person name="Clay O.K."/>
            <person name="Cuomo C.A."/>
        </authorList>
    </citation>
    <scope>NUCLEOTIDE SEQUENCE [LARGE SCALE GENOMIC DNA]</scope>
    <source>
        <strain evidence="3 4">UAMH5409</strain>
    </source>
</reference>
<organism evidence="3 4">
    <name type="scientific">Helicocarpus griseus UAMH5409</name>
    <dbReference type="NCBI Taxonomy" id="1447875"/>
    <lineage>
        <taxon>Eukaryota</taxon>
        <taxon>Fungi</taxon>
        <taxon>Dikarya</taxon>
        <taxon>Ascomycota</taxon>
        <taxon>Pezizomycotina</taxon>
        <taxon>Eurotiomycetes</taxon>
        <taxon>Eurotiomycetidae</taxon>
        <taxon>Onygenales</taxon>
        <taxon>Ajellomycetaceae</taxon>
        <taxon>Helicocarpus</taxon>
    </lineage>
</organism>
<evidence type="ECO:0000259" key="2">
    <source>
        <dbReference type="Pfam" id="PF07859"/>
    </source>
</evidence>
<dbReference type="STRING" id="1447875.A0A2B7Y107"/>
<evidence type="ECO:0000313" key="3">
    <source>
        <dbReference type="EMBL" id="PGH17754.1"/>
    </source>
</evidence>
<dbReference type="InterPro" id="IPR050300">
    <property type="entry name" value="GDXG_lipolytic_enzyme"/>
</dbReference>
<name>A0A2B7Y107_9EURO</name>
<dbReference type="Pfam" id="PF07859">
    <property type="entry name" value="Abhydrolase_3"/>
    <property type="match status" value="1"/>
</dbReference>
<keyword evidence="4" id="KW-1185">Reference proteome</keyword>
<comment type="caution">
    <text evidence="3">The sequence shown here is derived from an EMBL/GenBank/DDBJ whole genome shotgun (WGS) entry which is preliminary data.</text>
</comment>
<dbReference type="PANTHER" id="PTHR48081:SF31">
    <property type="entry name" value="STERYL ACETYL HYDROLASE MUG81-RELATED"/>
    <property type="match status" value="1"/>
</dbReference>
<protein>
    <recommendedName>
        <fullName evidence="2">Alpha/beta hydrolase fold-3 domain-containing protein</fullName>
    </recommendedName>
</protein>
<gene>
    <name evidence="3" type="ORF">AJ79_00895</name>
</gene>
<dbReference type="OrthoDB" id="2152029at2759"/>
<dbReference type="Gene3D" id="3.40.50.1820">
    <property type="entry name" value="alpha/beta hydrolase"/>
    <property type="match status" value="1"/>
</dbReference>
<dbReference type="SUPFAM" id="SSF53474">
    <property type="entry name" value="alpha/beta-Hydrolases"/>
    <property type="match status" value="1"/>
</dbReference>
<feature type="domain" description="Alpha/beta hydrolase fold-3" evidence="2">
    <location>
        <begin position="40"/>
        <end position="190"/>
    </location>
</feature>
<evidence type="ECO:0000256" key="1">
    <source>
        <dbReference type="ARBA" id="ARBA00022801"/>
    </source>
</evidence>
<proteinExistence type="predicted"/>
<dbReference type="Proteomes" id="UP000223968">
    <property type="component" value="Unassembled WGS sequence"/>
</dbReference>
<keyword evidence="1" id="KW-0378">Hydrolase</keyword>
<sequence>MSSGLVRKPHKKLFYSSMVSIFYRSAKKDFGKNINLAYLGGGYVMSLNEGHLEWMTHIRKSSADAGVELSICLLEYTLAPERPYPRQFHQAIMALNHLQASGRHLSNIIIGGDSAGGHLSLCIISALMHPYPDANNPLLKVKAFDRLKGCFVISPLLSWDLSTRSYSDRFSADVLAPYTVQEWGNLVRDNSPLGDEISQGKGWGMALDVPEEWWDNMDVVDQMLVTGGHEELFRDHIYQFIDLLRRRTKTSLASYVALDEAHDGPLLDFCTKSNQSKTTQLITEWVISTFSMPPKPIDN</sequence>
<evidence type="ECO:0000313" key="4">
    <source>
        <dbReference type="Proteomes" id="UP000223968"/>
    </source>
</evidence>
<dbReference type="InterPro" id="IPR029058">
    <property type="entry name" value="AB_hydrolase_fold"/>
</dbReference>
<dbReference type="AlphaFoldDB" id="A0A2B7Y107"/>